<dbReference type="GO" id="GO:0016765">
    <property type="term" value="F:transferase activity, transferring alkyl or aryl (other than methyl) groups"/>
    <property type="evidence" value="ECO:0007669"/>
    <property type="project" value="UniProtKB-ARBA"/>
</dbReference>
<name>A0A4R3LVD7_9HYPH</name>
<reference evidence="1 2" key="1">
    <citation type="submission" date="2019-03" db="EMBL/GenBank/DDBJ databases">
        <title>Genomic Encyclopedia of Type Strains, Phase IV (KMG-IV): sequencing the most valuable type-strain genomes for metagenomic binning, comparative biology and taxonomic classification.</title>
        <authorList>
            <person name="Goeker M."/>
        </authorList>
    </citation>
    <scope>NUCLEOTIDE SEQUENCE [LARGE SCALE GENOMIC DNA]</scope>
    <source>
        <strain evidence="1 2">DSM 9035</strain>
    </source>
</reference>
<evidence type="ECO:0000313" key="1">
    <source>
        <dbReference type="EMBL" id="TCT04590.1"/>
    </source>
</evidence>
<accession>A0A4R3LVD7</accession>
<dbReference type="AlphaFoldDB" id="A0A4R3LVD7"/>
<dbReference type="SUPFAM" id="SSF48576">
    <property type="entry name" value="Terpenoid synthases"/>
    <property type="match status" value="1"/>
</dbReference>
<dbReference type="Proteomes" id="UP000294664">
    <property type="component" value="Unassembled WGS sequence"/>
</dbReference>
<dbReference type="PANTHER" id="PTHR31480">
    <property type="entry name" value="BIFUNCTIONAL LYCOPENE CYCLASE/PHYTOENE SYNTHASE"/>
    <property type="match status" value="1"/>
</dbReference>
<dbReference type="RefSeq" id="WP_132031368.1">
    <property type="nucleotide sequence ID" value="NZ_SMAI01000006.1"/>
</dbReference>
<protein>
    <submittedName>
        <fullName evidence="1">Phytoene synthase</fullName>
    </submittedName>
</protein>
<evidence type="ECO:0000313" key="2">
    <source>
        <dbReference type="Proteomes" id="UP000294664"/>
    </source>
</evidence>
<proteinExistence type="predicted"/>
<keyword evidence="2" id="KW-1185">Reference proteome</keyword>
<gene>
    <name evidence="1" type="ORF">EDC64_10619</name>
</gene>
<dbReference type="OrthoDB" id="9814909at2"/>
<organism evidence="1 2">
    <name type="scientific">Aquabacter spiritensis</name>
    <dbReference type="NCBI Taxonomy" id="933073"/>
    <lineage>
        <taxon>Bacteria</taxon>
        <taxon>Pseudomonadati</taxon>
        <taxon>Pseudomonadota</taxon>
        <taxon>Alphaproteobacteria</taxon>
        <taxon>Hyphomicrobiales</taxon>
        <taxon>Xanthobacteraceae</taxon>
        <taxon>Aquabacter</taxon>
    </lineage>
</organism>
<dbReference type="Gene3D" id="1.10.600.10">
    <property type="entry name" value="Farnesyl Diphosphate Synthase"/>
    <property type="match status" value="1"/>
</dbReference>
<dbReference type="InterPro" id="IPR002060">
    <property type="entry name" value="Squ/phyt_synthse"/>
</dbReference>
<comment type="caution">
    <text evidence="1">The sequence shown here is derived from an EMBL/GenBank/DDBJ whole genome shotgun (WGS) entry which is preliminary data.</text>
</comment>
<dbReference type="EMBL" id="SMAI01000006">
    <property type="protein sequence ID" value="TCT04590.1"/>
    <property type="molecule type" value="Genomic_DNA"/>
</dbReference>
<sequence>MAQTDPATADLDRAYAHCADLIRSHDRDRFLASLFAPGTARRRLCALYAFNLEIARVREVVREPLPGEVRLQWWRDLIEGLGRGDVSGHPVASALMDLLATSDLPRAALLNLIEARIFDLYDDPMPRVNDLEGYAGETASVLIQLAAGLLVGRMDAALATVAGHAGVAVALTGLMRALPLHAARGQCYLPVDLLSEHEATPADVVAGKATPGVLAALAALRKRVADHLAAAGAAAADIPAAAVPAFLPVALVPRDLQALARASDPFARVVGDAPVIRQWTLWRAARRAQAGKAWIRPWTMPRGG</sequence>
<dbReference type="Pfam" id="PF00494">
    <property type="entry name" value="SQS_PSY"/>
    <property type="match status" value="1"/>
</dbReference>
<dbReference type="InterPro" id="IPR008949">
    <property type="entry name" value="Isoprenoid_synthase_dom_sf"/>
</dbReference>